<gene>
    <name evidence="9" type="primary">rbsC_3</name>
    <name evidence="9" type="ORF">SDC9_11748</name>
</gene>
<keyword evidence="3" id="KW-1003">Cell membrane</keyword>
<sequence>MKGRVLSLLSEYGLFIILIALIALSAILSPLFFTTANIKNFIAQASYNGILSVGMTFVILIGGIDLSIGSIVGFASILYGSLMHGNFFTFMPNEIFIYKGAPVLTPALPLPFDVLFVLLIGAILGFLTGSISRRFRIHTFIVSLCMMIFVRGLAVSYTNGQPLFGVPDPISFLAYGEPLGIPMPAIIWVFICLIAVWILRYTRFGRNIYAVGGDEEAARLSGIQPSLYQIFPLVVSGSLASLVGIIMSGRMGCGDPKIGEGWQTDAIAAVVIGGANLAGGKGGIGGTIIGVLIMGLINNVMNLLEIDAYPQQMAKGIIIIIALAIQGLFSARNANE</sequence>
<accession>A0A644TGU1</accession>
<keyword evidence="7 8" id="KW-0472">Membrane</keyword>
<dbReference type="CDD" id="cd06579">
    <property type="entry name" value="TM_PBP1_transp_AraH_like"/>
    <property type="match status" value="1"/>
</dbReference>
<feature type="transmembrane region" description="Helical" evidence="8">
    <location>
        <begin position="45"/>
        <end position="64"/>
    </location>
</feature>
<dbReference type="GO" id="GO:0005886">
    <property type="term" value="C:plasma membrane"/>
    <property type="evidence" value="ECO:0007669"/>
    <property type="project" value="UniProtKB-SubCell"/>
</dbReference>
<keyword evidence="6 8" id="KW-1133">Transmembrane helix</keyword>
<proteinExistence type="predicted"/>
<evidence type="ECO:0000256" key="4">
    <source>
        <dbReference type="ARBA" id="ARBA00022519"/>
    </source>
</evidence>
<feature type="transmembrane region" description="Helical" evidence="8">
    <location>
        <begin position="71"/>
        <end position="90"/>
    </location>
</feature>
<feature type="transmembrane region" description="Helical" evidence="8">
    <location>
        <begin position="227"/>
        <end position="247"/>
    </location>
</feature>
<evidence type="ECO:0000256" key="7">
    <source>
        <dbReference type="ARBA" id="ARBA00023136"/>
    </source>
</evidence>
<dbReference type="PANTHER" id="PTHR32196:SF21">
    <property type="entry name" value="ABC TRANSPORTER PERMEASE PROTEIN YPHD-RELATED"/>
    <property type="match status" value="1"/>
</dbReference>
<dbReference type="Pfam" id="PF02653">
    <property type="entry name" value="BPD_transp_2"/>
    <property type="match status" value="1"/>
</dbReference>
<keyword evidence="5 8" id="KW-0812">Transmembrane</keyword>
<protein>
    <submittedName>
        <fullName evidence="9">Ribose import permease protein RbsC</fullName>
    </submittedName>
</protein>
<comment type="subcellular location">
    <subcellularLocation>
        <location evidence="1">Cell membrane</location>
        <topology evidence="1">Multi-pass membrane protein</topology>
    </subcellularLocation>
</comment>
<evidence type="ECO:0000313" key="9">
    <source>
        <dbReference type="EMBL" id="MPL66080.1"/>
    </source>
</evidence>
<comment type="caution">
    <text evidence="9">The sequence shown here is derived from an EMBL/GenBank/DDBJ whole genome shotgun (WGS) entry which is preliminary data.</text>
</comment>
<evidence type="ECO:0000256" key="1">
    <source>
        <dbReference type="ARBA" id="ARBA00004651"/>
    </source>
</evidence>
<dbReference type="AlphaFoldDB" id="A0A644TGU1"/>
<evidence type="ECO:0000256" key="3">
    <source>
        <dbReference type="ARBA" id="ARBA00022475"/>
    </source>
</evidence>
<organism evidence="9">
    <name type="scientific">bioreactor metagenome</name>
    <dbReference type="NCBI Taxonomy" id="1076179"/>
    <lineage>
        <taxon>unclassified sequences</taxon>
        <taxon>metagenomes</taxon>
        <taxon>ecological metagenomes</taxon>
    </lineage>
</organism>
<feature type="transmembrane region" description="Helical" evidence="8">
    <location>
        <begin position="313"/>
        <end position="331"/>
    </location>
</feature>
<dbReference type="InterPro" id="IPR001851">
    <property type="entry name" value="ABC_transp_permease"/>
</dbReference>
<feature type="transmembrane region" description="Helical" evidence="8">
    <location>
        <begin position="283"/>
        <end position="301"/>
    </location>
</feature>
<dbReference type="PANTHER" id="PTHR32196">
    <property type="entry name" value="ABC TRANSPORTER PERMEASE PROTEIN YPHD-RELATED-RELATED"/>
    <property type="match status" value="1"/>
</dbReference>
<evidence type="ECO:0000256" key="8">
    <source>
        <dbReference type="SAM" id="Phobius"/>
    </source>
</evidence>
<dbReference type="GO" id="GO:0022857">
    <property type="term" value="F:transmembrane transporter activity"/>
    <property type="evidence" value="ECO:0007669"/>
    <property type="project" value="InterPro"/>
</dbReference>
<evidence type="ECO:0000256" key="6">
    <source>
        <dbReference type="ARBA" id="ARBA00022989"/>
    </source>
</evidence>
<evidence type="ECO:0000256" key="5">
    <source>
        <dbReference type="ARBA" id="ARBA00022692"/>
    </source>
</evidence>
<feature type="transmembrane region" description="Helical" evidence="8">
    <location>
        <begin position="110"/>
        <end position="128"/>
    </location>
</feature>
<feature type="transmembrane region" description="Helical" evidence="8">
    <location>
        <begin position="179"/>
        <end position="199"/>
    </location>
</feature>
<feature type="transmembrane region" description="Helical" evidence="8">
    <location>
        <begin position="12"/>
        <end position="33"/>
    </location>
</feature>
<name>A0A644TGU1_9ZZZZ</name>
<evidence type="ECO:0000256" key="2">
    <source>
        <dbReference type="ARBA" id="ARBA00022448"/>
    </source>
</evidence>
<feature type="transmembrane region" description="Helical" evidence="8">
    <location>
        <begin position="140"/>
        <end position="159"/>
    </location>
</feature>
<keyword evidence="4" id="KW-0997">Cell inner membrane</keyword>
<reference evidence="9" key="1">
    <citation type="submission" date="2019-08" db="EMBL/GenBank/DDBJ databases">
        <authorList>
            <person name="Kucharzyk K."/>
            <person name="Murdoch R.W."/>
            <person name="Higgins S."/>
            <person name="Loffler F."/>
        </authorList>
    </citation>
    <scope>NUCLEOTIDE SEQUENCE</scope>
</reference>
<dbReference type="EMBL" id="VSSQ01000030">
    <property type="protein sequence ID" value="MPL66080.1"/>
    <property type="molecule type" value="Genomic_DNA"/>
</dbReference>
<keyword evidence="2" id="KW-0813">Transport</keyword>